<dbReference type="OrthoDB" id="27214at2759"/>
<organism evidence="4 5">
    <name type="scientific">Ophiocordyceps unilateralis</name>
    <name type="common">Zombie-ant fungus</name>
    <name type="synonym">Torrubia unilateralis</name>
    <dbReference type="NCBI Taxonomy" id="268505"/>
    <lineage>
        <taxon>Eukaryota</taxon>
        <taxon>Fungi</taxon>
        <taxon>Dikarya</taxon>
        <taxon>Ascomycota</taxon>
        <taxon>Pezizomycotina</taxon>
        <taxon>Sordariomycetes</taxon>
        <taxon>Hypocreomycetidae</taxon>
        <taxon>Hypocreales</taxon>
        <taxon>Ophiocordycipitaceae</taxon>
        <taxon>Ophiocordyceps</taxon>
    </lineage>
</organism>
<dbReference type="PANTHER" id="PTHR37049">
    <property type="entry name" value="PEPTIDASE S41 FAMILY PROTEIN"/>
    <property type="match status" value="1"/>
</dbReference>
<protein>
    <recommendedName>
        <fullName evidence="3">CPAF-like PDZ domain-containing protein</fullName>
    </recommendedName>
</protein>
<evidence type="ECO:0000259" key="3">
    <source>
        <dbReference type="Pfam" id="PF23658"/>
    </source>
</evidence>
<proteinExistence type="predicted"/>
<feature type="domain" description="CPAF-like PDZ" evidence="3">
    <location>
        <begin position="163"/>
        <end position="286"/>
    </location>
</feature>
<dbReference type="STRING" id="268505.A0A2A9PF38"/>
<evidence type="ECO:0000256" key="2">
    <source>
        <dbReference type="SAM" id="SignalP"/>
    </source>
</evidence>
<sequence>MHFLPLITFPLAALTAAVQAQRTPADEASEACKSISQAMKETPRPSTTNINKTTDTGPVSQRSRLLLGRTVQDCLESIPFDRERTAAFIPELKKYVEFQSTLEILKNPPASWPFEAVDVLGRLDGLGTDFKSQYEFDLAIDNLAVSAHDSHFNVLGCSLRIFSFQRDHPGIIAVSKDGLALPEIYSVTDAAKLANDQADDVSPIETINGQDVLGYLEKIAINSSSQSPDSQWNELFANPEWLASPAVPNRGRFVNNRRRWPGTDNTTITFKNGSSIDASTLARLNGKKKFNSTTPAEVFERYCVPKGPPPPPSTKEGQDPDPEGFPKPFARDPLNQMMGYNLDDETAVMKVASFGGHEKAKDYAMLIKNLTDEIIDTAKASGRTKMIIDVSGNPGGEIQRYRTLFKAFFPDLFPFEPRRLRRSDQVEAMVQAFSTLNQSASERTPLSAAHKALTTPDEKIRYNTSEEFLGDTEMEGQLVTSPFTFLSVRAPANPPVRGFGDGAKNGLTIDERPFKVQDLLIIGNGFCHSSCAGFVNLMANQGGVKTMTFGGRHQLKDMDIIGGTRGGQIAFFPVLSSLSEAASKILRNTTSEVSLSSSEREKAADSLPKPLQNLTLNTFGTVNFQSMYASDGTDGSTLQFQNQPSDCRRFFTAQNILDPKSIWKDAQEAFWGGGQCFGPGGNSTDQA</sequence>
<evidence type="ECO:0000256" key="1">
    <source>
        <dbReference type="SAM" id="MobiDB-lite"/>
    </source>
</evidence>
<keyword evidence="2" id="KW-0732">Signal</keyword>
<feature type="region of interest" description="Disordered" evidence="1">
    <location>
        <begin position="28"/>
        <end position="59"/>
    </location>
</feature>
<feature type="signal peptide" evidence="2">
    <location>
        <begin position="1"/>
        <end position="20"/>
    </location>
</feature>
<accession>A0A2A9PF38</accession>
<evidence type="ECO:0000313" key="5">
    <source>
        <dbReference type="Proteomes" id="UP000037136"/>
    </source>
</evidence>
<dbReference type="InterPro" id="IPR056186">
    <property type="entry name" value="PDZ_CPAF-rel"/>
</dbReference>
<name>A0A2A9PF38_OPHUN</name>
<dbReference type="Pfam" id="PF23658">
    <property type="entry name" value="PDZ_CPAF_rel"/>
    <property type="match status" value="1"/>
</dbReference>
<reference evidence="4 5" key="2">
    <citation type="journal article" date="2017" name="Sci. Rep.">
        <title>Ant-infecting Ophiocordyceps genomes reveal a high diversity of potential behavioral manipulation genes and a possible major role for enterotoxins.</title>
        <authorList>
            <person name="de Bekker C."/>
            <person name="Ohm R.A."/>
            <person name="Evans H.C."/>
            <person name="Brachmann A."/>
            <person name="Hughes D.P."/>
        </authorList>
    </citation>
    <scope>NUCLEOTIDE SEQUENCE [LARGE SCALE GENOMIC DNA]</scope>
    <source>
        <strain evidence="4 5">SC16a</strain>
    </source>
</reference>
<dbReference type="Gene3D" id="3.90.226.10">
    <property type="entry name" value="2-enoyl-CoA Hydratase, Chain A, domain 1"/>
    <property type="match status" value="1"/>
</dbReference>
<dbReference type="AlphaFoldDB" id="A0A2A9PF38"/>
<keyword evidence="5" id="KW-1185">Reference proteome</keyword>
<evidence type="ECO:0000313" key="4">
    <source>
        <dbReference type="EMBL" id="PFH59834.1"/>
    </source>
</evidence>
<feature type="compositionally biased region" description="Polar residues" evidence="1">
    <location>
        <begin position="34"/>
        <end position="59"/>
    </location>
</feature>
<dbReference type="InterPro" id="IPR029045">
    <property type="entry name" value="ClpP/crotonase-like_dom_sf"/>
</dbReference>
<dbReference type="Proteomes" id="UP000037136">
    <property type="component" value="Unassembled WGS sequence"/>
</dbReference>
<gene>
    <name evidence="4" type="ORF">XA68_11783</name>
</gene>
<feature type="region of interest" description="Disordered" evidence="1">
    <location>
        <begin position="301"/>
        <end position="332"/>
    </location>
</feature>
<comment type="caution">
    <text evidence="4">The sequence shown here is derived from an EMBL/GenBank/DDBJ whole genome shotgun (WGS) entry which is preliminary data.</text>
</comment>
<dbReference type="EMBL" id="LAZP02000169">
    <property type="protein sequence ID" value="PFH59834.1"/>
    <property type="molecule type" value="Genomic_DNA"/>
</dbReference>
<feature type="chain" id="PRO_5012428118" description="CPAF-like PDZ domain-containing protein" evidence="2">
    <location>
        <begin position="21"/>
        <end position="687"/>
    </location>
</feature>
<dbReference type="PANTHER" id="PTHR37049:SF4">
    <property type="entry name" value="RHODANESE DOMAIN-CONTAINING PROTEIN"/>
    <property type="match status" value="1"/>
</dbReference>
<reference evidence="4 5" key="1">
    <citation type="journal article" date="2015" name="BMC Genomics">
        <title>Gene expression during zombie ant biting behavior reflects the complexity underlying fungal parasitic behavioral manipulation.</title>
        <authorList>
            <person name="de Bekker C."/>
            <person name="Ohm R.A."/>
            <person name="Loreto R.G."/>
            <person name="Sebastian A."/>
            <person name="Albert I."/>
            <person name="Merrow M."/>
            <person name="Brachmann A."/>
            <person name="Hughes D.P."/>
        </authorList>
    </citation>
    <scope>NUCLEOTIDE SEQUENCE [LARGE SCALE GENOMIC DNA]</scope>
    <source>
        <strain evidence="4 5">SC16a</strain>
    </source>
</reference>
<dbReference type="SUPFAM" id="SSF52096">
    <property type="entry name" value="ClpP/crotonase"/>
    <property type="match status" value="1"/>
</dbReference>
<dbReference type="InterPro" id="IPR052766">
    <property type="entry name" value="S41A_metabolite_peptidase"/>
</dbReference>